<name>A0ACB6RDR2_9PLEO</name>
<keyword evidence="2" id="KW-1185">Reference proteome</keyword>
<evidence type="ECO:0000313" key="1">
    <source>
        <dbReference type="EMBL" id="KAF2476616.1"/>
    </source>
</evidence>
<protein>
    <submittedName>
        <fullName evidence="1">Uncharacterized protein</fullName>
    </submittedName>
</protein>
<dbReference type="Proteomes" id="UP000799755">
    <property type="component" value="Unassembled WGS sequence"/>
</dbReference>
<accession>A0ACB6RDR2</accession>
<organism evidence="1 2">
    <name type="scientific">Lindgomyces ingoldianus</name>
    <dbReference type="NCBI Taxonomy" id="673940"/>
    <lineage>
        <taxon>Eukaryota</taxon>
        <taxon>Fungi</taxon>
        <taxon>Dikarya</taxon>
        <taxon>Ascomycota</taxon>
        <taxon>Pezizomycotina</taxon>
        <taxon>Dothideomycetes</taxon>
        <taxon>Pleosporomycetidae</taxon>
        <taxon>Pleosporales</taxon>
        <taxon>Lindgomycetaceae</taxon>
        <taxon>Lindgomyces</taxon>
    </lineage>
</organism>
<sequence length="159" mass="16960">MSNPLRTRLTLLLLALFSTLIFAEKHAAAVLAVRQAAAPPVDQCLDYSRTANLSVIGTNSTYRATYLQESNMGTLANQKMFNAAQAKLPKLTADAALNQACGNLTTVALTEAEKNFSSKIVGPFREVKLDAQKIDAGPLVVVICGLIVLGVSLVWGIMP</sequence>
<comment type="caution">
    <text evidence="1">The sequence shown here is derived from an EMBL/GenBank/DDBJ whole genome shotgun (WGS) entry which is preliminary data.</text>
</comment>
<dbReference type="EMBL" id="MU003494">
    <property type="protein sequence ID" value="KAF2476616.1"/>
    <property type="molecule type" value="Genomic_DNA"/>
</dbReference>
<proteinExistence type="predicted"/>
<evidence type="ECO:0000313" key="2">
    <source>
        <dbReference type="Proteomes" id="UP000799755"/>
    </source>
</evidence>
<gene>
    <name evidence="1" type="ORF">BDR25DRAFT_300551</name>
</gene>
<reference evidence="1" key="1">
    <citation type="journal article" date="2020" name="Stud. Mycol.">
        <title>101 Dothideomycetes genomes: a test case for predicting lifestyles and emergence of pathogens.</title>
        <authorList>
            <person name="Haridas S."/>
            <person name="Albert R."/>
            <person name="Binder M."/>
            <person name="Bloem J."/>
            <person name="Labutti K."/>
            <person name="Salamov A."/>
            <person name="Andreopoulos B."/>
            <person name="Baker S."/>
            <person name="Barry K."/>
            <person name="Bills G."/>
            <person name="Bluhm B."/>
            <person name="Cannon C."/>
            <person name="Castanera R."/>
            <person name="Culley D."/>
            <person name="Daum C."/>
            <person name="Ezra D."/>
            <person name="Gonzalez J."/>
            <person name="Henrissat B."/>
            <person name="Kuo A."/>
            <person name="Liang C."/>
            <person name="Lipzen A."/>
            <person name="Lutzoni F."/>
            <person name="Magnuson J."/>
            <person name="Mondo S."/>
            <person name="Nolan M."/>
            <person name="Ohm R."/>
            <person name="Pangilinan J."/>
            <person name="Park H.-J."/>
            <person name="Ramirez L."/>
            <person name="Alfaro M."/>
            <person name="Sun H."/>
            <person name="Tritt A."/>
            <person name="Yoshinaga Y."/>
            <person name="Zwiers L.-H."/>
            <person name="Turgeon B."/>
            <person name="Goodwin S."/>
            <person name="Spatafora J."/>
            <person name="Crous P."/>
            <person name="Grigoriev I."/>
        </authorList>
    </citation>
    <scope>NUCLEOTIDE SEQUENCE</scope>
    <source>
        <strain evidence="1">ATCC 200398</strain>
    </source>
</reference>